<protein>
    <submittedName>
        <fullName evidence="1">Uncharacterized protein</fullName>
    </submittedName>
</protein>
<dbReference type="Proteomes" id="UP001642483">
    <property type="component" value="Unassembled WGS sequence"/>
</dbReference>
<accession>A0ABP0FUI5</accession>
<dbReference type="EMBL" id="CAWYQH010000096">
    <property type="protein sequence ID" value="CAK8682993.1"/>
    <property type="molecule type" value="Genomic_DNA"/>
</dbReference>
<keyword evidence="2" id="KW-1185">Reference proteome</keyword>
<sequence>MADEFSLVLEESGTHKSFSLYKDRRFKRLGHTAGTLVDCVLHFKKMLSRTSKNNLLVRACSLYLENEFIVASLKALSHFCHKVTMPYLNMVERCQQSDLVRILPKLHKDLERANLETLSEFHVPWKHVNAESHSPTTDLDHYLVTAMAKQSALGLKMQCGKEYWEDETENSERSTRIHTLTEEMRVNLPTENLLAERYLARFGNLAGLSAGHSNRYFKAKQIRDDLMFAKDAPIDSELASRKVMKKLDEMEIAWTDTQKELMKTKLKERIKKSRREGDFLNHLVDQCKGHGGPITKVEELRALPTASSSTLKKILRMEIQYQGMIHPHDSQANPSLYKVNSLNVDTMLVNLAVILGTEDEDVGTIFPTEDEVYAILTSTAVASSGDTDQPVKMCIAAAIPELH</sequence>
<evidence type="ECO:0000313" key="1">
    <source>
        <dbReference type="EMBL" id="CAK8682993.1"/>
    </source>
</evidence>
<gene>
    <name evidence="1" type="ORF">CVLEPA_LOCUS14113</name>
</gene>
<organism evidence="1 2">
    <name type="scientific">Clavelina lepadiformis</name>
    <name type="common">Light-bulb sea squirt</name>
    <name type="synonym">Ascidia lepadiformis</name>
    <dbReference type="NCBI Taxonomy" id="159417"/>
    <lineage>
        <taxon>Eukaryota</taxon>
        <taxon>Metazoa</taxon>
        <taxon>Chordata</taxon>
        <taxon>Tunicata</taxon>
        <taxon>Ascidiacea</taxon>
        <taxon>Aplousobranchia</taxon>
        <taxon>Clavelinidae</taxon>
        <taxon>Clavelina</taxon>
    </lineage>
</organism>
<reference evidence="1 2" key="1">
    <citation type="submission" date="2024-02" db="EMBL/GenBank/DDBJ databases">
        <authorList>
            <person name="Daric V."/>
            <person name="Darras S."/>
        </authorList>
    </citation>
    <scope>NUCLEOTIDE SEQUENCE [LARGE SCALE GENOMIC DNA]</scope>
</reference>
<evidence type="ECO:0000313" key="2">
    <source>
        <dbReference type="Proteomes" id="UP001642483"/>
    </source>
</evidence>
<name>A0ABP0FUI5_CLALP</name>
<comment type="caution">
    <text evidence="1">The sequence shown here is derived from an EMBL/GenBank/DDBJ whole genome shotgun (WGS) entry which is preliminary data.</text>
</comment>
<proteinExistence type="predicted"/>